<protein>
    <submittedName>
        <fullName evidence="1">Uncharacterized protein</fullName>
    </submittedName>
</protein>
<name>A0A418VA19_9DEIO</name>
<evidence type="ECO:0000313" key="1">
    <source>
        <dbReference type="EMBL" id="RJF72919.1"/>
    </source>
</evidence>
<proteinExistence type="predicted"/>
<dbReference type="AlphaFoldDB" id="A0A418VA19"/>
<organism evidence="1 2">
    <name type="scientific">Deinococcus cavernae</name>
    <dbReference type="NCBI Taxonomy" id="2320857"/>
    <lineage>
        <taxon>Bacteria</taxon>
        <taxon>Thermotogati</taxon>
        <taxon>Deinococcota</taxon>
        <taxon>Deinococci</taxon>
        <taxon>Deinococcales</taxon>
        <taxon>Deinococcaceae</taxon>
        <taxon>Deinococcus</taxon>
    </lineage>
</organism>
<gene>
    <name evidence="1" type="ORF">D3875_16585</name>
</gene>
<accession>A0A418VA19</accession>
<comment type="caution">
    <text evidence="1">The sequence shown here is derived from an EMBL/GenBank/DDBJ whole genome shotgun (WGS) entry which is preliminary data.</text>
</comment>
<dbReference type="EMBL" id="QYUJ01000014">
    <property type="protein sequence ID" value="RJF72919.1"/>
    <property type="molecule type" value="Genomic_DNA"/>
</dbReference>
<keyword evidence="2" id="KW-1185">Reference proteome</keyword>
<evidence type="ECO:0000313" key="2">
    <source>
        <dbReference type="Proteomes" id="UP000286287"/>
    </source>
</evidence>
<reference evidence="1 2" key="1">
    <citation type="submission" date="2018-09" db="EMBL/GenBank/DDBJ databases">
        <authorList>
            <person name="Zhu H."/>
        </authorList>
    </citation>
    <scope>NUCLEOTIDE SEQUENCE [LARGE SCALE GENOMIC DNA]</scope>
    <source>
        <strain evidence="1 2">K2S05-167</strain>
    </source>
</reference>
<sequence>MALTNARHHEGMKRLLAFFQLLFPKQYHLGQERFSAYTHTYTEREIHVARRRVALTPVEKLAL</sequence>
<dbReference type="Proteomes" id="UP000286287">
    <property type="component" value="Unassembled WGS sequence"/>
</dbReference>